<dbReference type="EMBL" id="JAWJWF010000001">
    <property type="protein sequence ID" value="KAK6641128.1"/>
    <property type="molecule type" value="Genomic_DNA"/>
</dbReference>
<feature type="compositionally biased region" description="Polar residues" evidence="12">
    <location>
        <begin position="646"/>
        <end position="662"/>
    </location>
</feature>
<evidence type="ECO:0000256" key="5">
    <source>
        <dbReference type="ARBA" id="ARBA00022448"/>
    </source>
</evidence>
<dbReference type="Pfam" id="PF13634">
    <property type="entry name" value="Nucleoporin_FG"/>
    <property type="match status" value="4"/>
</dbReference>
<feature type="compositionally biased region" description="Polar residues" evidence="12">
    <location>
        <begin position="724"/>
        <end position="745"/>
    </location>
</feature>
<dbReference type="Pfam" id="PF12110">
    <property type="entry name" value="Nup96"/>
    <property type="match status" value="1"/>
</dbReference>
<keyword evidence="5" id="KW-0813">Transport</keyword>
<evidence type="ECO:0000256" key="12">
    <source>
        <dbReference type="SAM" id="MobiDB-lite"/>
    </source>
</evidence>
<keyword evidence="8" id="KW-0653">Protein transport</keyword>
<feature type="domain" description="Peptidase S59" evidence="13">
    <location>
        <begin position="788"/>
        <end position="930"/>
    </location>
</feature>
<protein>
    <recommendedName>
        <fullName evidence="4">Nuclear pore complex protein Nup98-Nup96</fullName>
    </recommendedName>
</protein>
<evidence type="ECO:0000256" key="10">
    <source>
        <dbReference type="ARBA" id="ARBA00023132"/>
    </source>
</evidence>
<dbReference type="PROSITE" id="PS51434">
    <property type="entry name" value="NUP_C"/>
    <property type="match status" value="1"/>
</dbReference>
<feature type="region of interest" description="Disordered" evidence="12">
    <location>
        <begin position="70"/>
        <end position="104"/>
    </location>
</feature>
<evidence type="ECO:0000256" key="1">
    <source>
        <dbReference type="ARBA" id="ARBA00004567"/>
    </source>
</evidence>
<evidence type="ECO:0000256" key="2">
    <source>
        <dbReference type="ARBA" id="ARBA00004620"/>
    </source>
</evidence>
<keyword evidence="10" id="KW-0906">Nuclear pore complex</keyword>
<comment type="similarity">
    <text evidence="3">Belongs to the nucleoporin GLFG family.</text>
</comment>
<evidence type="ECO:0000256" key="8">
    <source>
        <dbReference type="ARBA" id="ARBA00022927"/>
    </source>
</evidence>
<dbReference type="Pfam" id="PF21240">
    <property type="entry name" value="Nup98_GLEBS"/>
    <property type="match status" value="1"/>
</dbReference>
<evidence type="ECO:0000256" key="9">
    <source>
        <dbReference type="ARBA" id="ARBA00023010"/>
    </source>
</evidence>
<evidence type="ECO:0000313" key="15">
    <source>
        <dbReference type="Proteomes" id="UP001359485"/>
    </source>
</evidence>
<organism evidence="14 15">
    <name type="scientific">Polyplax serrata</name>
    <name type="common">Common mouse louse</name>
    <dbReference type="NCBI Taxonomy" id="468196"/>
    <lineage>
        <taxon>Eukaryota</taxon>
        <taxon>Metazoa</taxon>
        <taxon>Ecdysozoa</taxon>
        <taxon>Arthropoda</taxon>
        <taxon>Hexapoda</taxon>
        <taxon>Insecta</taxon>
        <taxon>Pterygota</taxon>
        <taxon>Neoptera</taxon>
        <taxon>Paraneoptera</taxon>
        <taxon>Psocodea</taxon>
        <taxon>Troctomorpha</taxon>
        <taxon>Phthiraptera</taxon>
        <taxon>Anoplura</taxon>
        <taxon>Polyplacidae</taxon>
        <taxon>Polyplax</taxon>
    </lineage>
</organism>
<keyword evidence="11" id="KW-0539">Nucleus</keyword>
<sequence>MFKPPFGQTNTTTGFGAFAGAANANPFGQTSVFGKTTNTGFAPPAFGASGSTNLFSNTLSSSGNLFRSSTATPTFGQAQTTQPSFSFGSTPQPTTNLFGAQQNTGTGLFGSSGSSAFGANKPPFATTFGTGTSTTLFGAQQPAQSSTSLFGQATPSTGTGLFGASTGAFGASNQQTGTIIKFNPVTGTDNLMKNGVTQTVSTRHFCITCMKEYESKSLEELRLEDYMANRKGPQQSNLFGTPTQQPSLFGSTPATTSLFGNPQTTENKTLFGQTNTSLGGFGTSSSNVFGSTPVPSNSLFGSKPGFGTTTTTTPAFSFGQTSTNNMFGNTQNKSFGTTPQTGIFGQTPTQQTAGFGTNTGFSSFGTTQNQSIGLFGNKPASTFNLNTTTTAGFTFGSNTTTSTGIFGAKPATTGFGATSTPSFGTAFGTGNTFGTSTAIPTSVFKPSTNFSFGSMQNTGGFGTNTSTNTGSIFGSTAQKPGGLFGSAPSTGMFGSSFGNTTNTFGSTNLNLGTSTVGSSSLFGNTSMMPSQSTTSSTHPAILALASVPFADSALFKNLLPEFEFQASGKTDSLLKPSNAVTQRAMLACKDLKVSPKNSVKIKLKPIATPLTKKSLFEGLEESDVVSPSFITTSNVKKLTLKPKTFNTTLPTDDWTEGTSNKENQSDKINPRRVSFTIPSESQSGEKDSFYIRRNPLFKPQRQSTLVDLEQTALTVGNEPCSAAQADTSQTDVNKSGGTPSKNTVLDDTAKDSSKHSNSSLDETHGYFNDTSHYDEEWEPHPTGIVLKRLDYYTIPKLDDLVNLIGSDGSCLVDNFCIGRYGYGNLYFDETMDVSGLNIDEIVHFRHKEVNVYPDDDKKPLIGNELNRKCQVTLEQVWPVDKTTREPIKDPERLLKLKYEEKLRRSTAKMGATFVEYRPATGSWVFKVDHFSKYGLTDSDDEEGILEENKVPPGGLLKMKGASGAPPPGVTPSALQPRVSQNKFPFQSPTVAVHKQQCSNIPSPILAPAHQTFTLGEVHNKFMNVTGDQIQEKSNYPESDLGLDIDEEMDDEDPSEGFDLMRSLDKAAEHLSPSVHLARRTGIDSHRVQLMKASLFEEERDDGYNELEKYDGVQLMDYTNLGDLQQDHLDTLKLARGLHTFKAKFKTQPVFSKAVTHFDARMDIPASELPLTPHYAPSLPILRPRPKTVSIVNTGTILPFAKSSLAKHSTRCVSDSGIYIGRSFKNGWGPCSILTSLSTHLNFEPQDNHIDFGGRPFSDNSYTAVQRLFLYRRSDIKFKESIKEHLKIQLNHSNRGEEDGCPLIVPKPGVEALHAHCNFAADQEPENSFDLYCLQVWELCVALWGNLSTLTQEDPLSHKTMMARKEALTEWLKTCAAKTIRKEVEESDSSREPNKHVSAVLSLLSGREIEEACDRLQKNGGDHYAALLLSSGPSAKPFSQNQLSEWQNVGADSYIDEKKLKFFCLSSGLPLFSSAQGIINICEELDWKRAFAMHFWYLLSPLATIGDIIKKYETAFDGEEAYACRPNPPYGEATTQNGRHIYDLCYHLIKLYCFKSHSLEQLLNPATYTSDPLDHRLSWLLEQVLISLGYVHLSKISSAINCVGFASQLEAYGLWHWSIFVYLHLPDGFRRKQAAVDSLNRHVTLLEDRGLTEEETFVIDDLGIPAEWVYRSKATLAMSLSRYHDAAYYLIQAREWNEVHQIIIKHIAADAVVNENYDYLRDLLEPLVPNSAFISEWFYLGQLLWDYLEVNRVVQQALLEQDTYELESRQTQISSVCARIVRWPCPTVKDRLCQAEIAKRMAHIYCNVIQLQVKKNQTEVNGVQVTNVISKLPLPEDYLMEELRYVKEVFPLT</sequence>
<evidence type="ECO:0000256" key="3">
    <source>
        <dbReference type="ARBA" id="ARBA00008926"/>
    </source>
</evidence>
<dbReference type="Gene3D" id="1.25.40.690">
    <property type="match status" value="1"/>
</dbReference>
<dbReference type="InterPro" id="IPR021967">
    <property type="entry name" value="Nup98_C"/>
</dbReference>
<dbReference type="Pfam" id="PF04096">
    <property type="entry name" value="Nucleoporin2"/>
    <property type="match status" value="1"/>
</dbReference>
<keyword evidence="7" id="KW-0509">mRNA transport</keyword>
<dbReference type="Proteomes" id="UP001359485">
    <property type="component" value="Unassembled WGS sequence"/>
</dbReference>
<proteinExistence type="inferred from homology"/>
<dbReference type="Gene3D" id="1.10.10.2360">
    <property type="match status" value="1"/>
</dbReference>
<feature type="compositionally biased region" description="Polar residues" evidence="12">
    <location>
        <begin position="70"/>
        <end position="103"/>
    </location>
</feature>
<evidence type="ECO:0000256" key="7">
    <source>
        <dbReference type="ARBA" id="ARBA00022816"/>
    </source>
</evidence>
<evidence type="ECO:0000256" key="4">
    <source>
        <dbReference type="ARBA" id="ARBA00013472"/>
    </source>
</evidence>
<keyword evidence="15" id="KW-1185">Reference proteome</keyword>
<dbReference type="PANTHER" id="PTHR23198">
    <property type="entry name" value="NUCLEOPORIN"/>
    <property type="match status" value="1"/>
</dbReference>
<accession>A0ABR1BCF4</accession>
<feature type="region of interest" description="Disordered" evidence="12">
    <location>
        <begin position="646"/>
        <end position="691"/>
    </location>
</feature>
<name>A0ABR1BCF4_POLSC</name>
<keyword evidence="6" id="KW-0068">Autocatalytic cleavage</keyword>
<comment type="subcellular location">
    <subcellularLocation>
        <location evidence="2">Nucleus membrane</location>
        <topology evidence="2">Peripheral membrane protein</topology>
        <orientation evidence="2">Nucleoplasmic side</orientation>
    </subcellularLocation>
    <subcellularLocation>
        <location evidence="1">Nucleus</location>
        <location evidence="1">Nuclear pore complex</location>
    </subcellularLocation>
</comment>
<evidence type="ECO:0000256" key="11">
    <source>
        <dbReference type="ARBA" id="ARBA00023242"/>
    </source>
</evidence>
<comment type="caution">
    <text evidence="14">The sequence shown here is derived from an EMBL/GenBank/DDBJ whole genome shotgun (WGS) entry which is preliminary data.</text>
</comment>
<dbReference type="PANTHER" id="PTHR23198:SF6">
    <property type="entry name" value="NUCLEAR PORE COMPLEX PROTEIN NUP98-NUP96"/>
    <property type="match status" value="1"/>
</dbReference>
<dbReference type="SUPFAM" id="SSF82215">
    <property type="entry name" value="C-terminal autoproteolytic domain of nucleoporin nup98"/>
    <property type="match status" value="1"/>
</dbReference>
<dbReference type="InterPro" id="IPR025574">
    <property type="entry name" value="Nucleoporin_FG_rpt"/>
</dbReference>
<evidence type="ECO:0000256" key="6">
    <source>
        <dbReference type="ARBA" id="ARBA00022813"/>
    </source>
</evidence>
<keyword evidence="9" id="KW-0811">Translocation</keyword>
<dbReference type="InterPro" id="IPR036903">
    <property type="entry name" value="Nup98_auto-Pept-S59_dom_sf"/>
</dbReference>
<feature type="region of interest" description="Disordered" evidence="12">
    <location>
        <begin position="719"/>
        <end position="763"/>
    </location>
</feature>
<evidence type="ECO:0000259" key="13">
    <source>
        <dbReference type="PROSITE" id="PS51434"/>
    </source>
</evidence>
<dbReference type="InterPro" id="IPR007230">
    <property type="entry name" value="Nup98_auto-Pept-S59_dom"/>
</dbReference>
<evidence type="ECO:0000313" key="14">
    <source>
        <dbReference type="EMBL" id="KAK6641128.1"/>
    </source>
</evidence>
<reference evidence="14 15" key="1">
    <citation type="submission" date="2023-09" db="EMBL/GenBank/DDBJ databases">
        <title>Genomes of two closely related lineages of the louse Polyplax serrata with different host specificities.</title>
        <authorList>
            <person name="Martinu J."/>
            <person name="Tarabai H."/>
            <person name="Stefka J."/>
            <person name="Hypsa V."/>
        </authorList>
    </citation>
    <scope>NUCLEOTIDE SEQUENCE [LARGE SCALE GENOMIC DNA]</scope>
    <source>
        <strain evidence="14">98ZLc_SE</strain>
    </source>
</reference>
<dbReference type="InterPro" id="IPR037665">
    <property type="entry name" value="Nucleoporin_S59-like"/>
</dbReference>
<dbReference type="Gene3D" id="3.30.1610.10">
    <property type="entry name" value="Peptidase S59, nucleoporin"/>
    <property type="match status" value="1"/>
</dbReference>
<gene>
    <name evidence="14" type="ORF">RUM44_012834</name>
</gene>